<accession>D8TRG2</accession>
<gene>
    <name evidence="3" type="ORF">VOLCADRAFT_89339</name>
</gene>
<dbReference type="RefSeq" id="XP_002949052.1">
    <property type="nucleotide sequence ID" value="XM_002949006.1"/>
</dbReference>
<keyword evidence="2" id="KW-1133">Transmembrane helix</keyword>
<evidence type="ECO:0000313" key="3">
    <source>
        <dbReference type="EMBL" id="EFJ49987.1"/>
    </source>
</evidence>
<dbReference type="KEGG" id="vcn:VOLCADRAFT_89339"/>
<dbReference type="AlphaFoldDB" id="D8TRG2"/>
<feature type="region of interest" description="Disordered" evidence="1">
    <location>
        <begin position="45"/>
        <end position="66"/>
    </location>
</feature>
<feature type="transmembrane region" description="Helical" evidence="2">
    <location>
        <begin position="108"/>
        <end position="130"/>
    </location>
</feature>
<sequence length="424" mass="44791">MTGIPNMAGNSRAQRLGSLYRFSRVSITYVNLELFDGQGRALTGLKSRRDGSHSQPQWPTRVANTAGKSHSQRTCWIPQTLHAPTWRASRGQSYSTWNEAKGRRQLSIAYLLSVFYFLILLLISGKGIALDWQAGLEYASFLAATASAPPASVAAPPISFSLWPSQVTIASTSPPQIFPSSVPCQSLIDPYLVFAVTVTNIIPLTKLYSASIAFPHTISPSSTCAFSDITTACEAAIAFQITITPSSTCASSHIATACEAAIAFQITITPSSTSASSHIATACEAAIAFQITITPSSTSASSHIATACEAAIAFQITITPSSTCASSHIATACEAAIAFQITITPSSTCASSHIATACEAAIAFQITHRPRPLPPYPAHRISPVQIPNTFIVPIGSTAADGTPERAPQPAASYTRPDQWGLIFP</sequence>
<evidence type="ECO:0000256" key="1">
    <source>
        <dbReference type="SAM" id="MobiDB-lite"/>
    </source>
</evidence>
<keyword evidence="2" id="KW-0812">Transmembrane</keyword>
<proteinExistence type="predicted"/>
<reference evidence="3 4" key="1">
    <citation type="journal article" date="2010" name="Science">
        <title>Genomic analysis of organismal complexity in the multicellular green alga Volvox carteri.</title>
        <authorList>
            <person name="Prochnik S.E."/>
            <person name="Umen J."/>
            <person name="Nedelcu A.M."/>
            <person name="Hallmann A."/>
            <person name="Miller S.M."/>
            <person name="Nishii I."/>
            <person name="Ferris P."/>
            <person name="Kuo A."/>
            <person name="Mitros T."/>
            <person name="Fritz-Laylin L.K."/>
            <person name="Hellsten U."/>
            <person name="Chapman J."/>
            <person name="Simakov O."/>
            <person name="Rensing S.A."/>
            <person name="Terry A."/>
            <person name="Pangilinan J."/>
            <person name="Kapitonov V."/>
            <person name="Jurka J."/>
            <person name="Salamov A."/>
            <person name="Shapiro H."/>
            <person name="Schmutz J."/>
            <person name="Grimwood J."/>
            <person name="Lindquist E."/>
            <person name="Lucas S."/>
            <person name="Grigoriev I.V."/>
            <person name="Schmitt R."/>
            <person name="Kirk D."/>
            <person name="Rokhsar D.S."/>
        </authorList>
    </citation>
    <scope>NUCLEOTIDE SEQUENCE [LARGE SCALE GENOMIC DNA]</scope>
    <source>
        <strain evidence="4">f. Nagariensis / Eve</strain>
    </source>
</reference>
<feature type="compositionally biased region" description="Polar residues" evidence="1">
    <location>
        <begin position="53"/>
        <end position="66"/>
    </location>
</feature>
<name>D8TRG2_VOLCA</name>
<keyword evidence="2" id="KW-0472">Membrane</keyword>
<dbReference type="Proteomes" id="UP000001058">
    <property type="component" value="Unassembled WGS sequence"/>
</dbReference>
<evidence type="ECO:0000256" key="2">
    <source>
        <dbReference type="SAM" id="Phobius"/>
    </source>
</evidence>
<dbReference type="EMBL" id="GL378333">
    <property type="protein sequence ID" value="EFJ49987.1"/>
    <property type="molecule type" value="Genomic_DNA"/>
</dbReference>
<keyword evidence="4" id="KW-1185">Reference proteome</keyword>
<protein>
    <submittedName>
        <fullName evidence="3">Uncharacterized protein</fullName>
    </submittedName>
</protein>
<evidence type="ECO:0000313" key="4">
    <source>
        <dbReference type="Proteomes" id="UP000001058"/>
    </source>
</evidence>
<dbReference type="GeneID" id="9623659"/>
<dbReference type="InParanoid" id="D8TRG2"/>
<organism evidence="4">
    <name type="scientific">Volvox carteri f. nagariensis</name>
    <dbReference type="NCBI Taxonomy" id="3068"/>
    <lineage>
        <taxon>Eukaryota</taxon>
        <taxon>Viridiplantae</taxon>
        <taxon>Chlorophyta</taxon>
        <taxon>core chlorophytes</taxon>
        <taxon>Chlorophyceae</taxon>
        <taxon>CS clade</taxon>
        <taxon>Chlamydomonadales</taxon>
        <taxon>Volvocaceae</taxon>
        <taxon>Volvox</taxon>
    </lineage>
</organism>